<dbReference type="EMBL" id="JAVDXV010000004">
    <property type="protein sequence ID" value="MDR7333211.1"/>
    <property type="molecule type" value="Genomic_DNA"/>
</dbReference>
<organism evidence="1 2">
    <name type="scientific">Roseateles asaccharophilus</name>
    <dbReference type="NCBI Taxonomy" id="582607"/>
    <lineage>
        <taxon>Bacteria</taxon>
        <taxon>Pseudomonadati</taxon>
        <taxon>Pseudomonadota</taxon>
        <taxon>Betaproteobacteria</taxon>
        <taxon>Burkholderiales</taxon>
        <taxon>Sphaerotilaceae</taxon>
        <taxon>Roseateles</taxon>
    </lineage>
</organism>
<dbReference type="InterPro" id="IPR005624">
    <property type="entry name" value="PduO/GlcC-like"/>
</dbReference>
<gene>
    <name evidence="1" type="ORF">J2X21_002345</name>
</gene>
<protein>
    <submittedName>
        <fullName evidence="1">Uncharacterized protein (UPF0303 family)</fullName>
    </submittedName>
</protein>
<keyword evidence="2" id="KW-1185">Reference proteome</keyword>
<dbReference type="InterPro" id="IPR010371">
    <property type="entry name" value="YBR137W-like"/>
</dbReference>
<dbReference type="PIRSF" id="PIRSF008757">
    <property type="entry name" value="UCP008757"/>
    <property type="match status" value="1"/>
</dbReference>
<dbReference type="Proteomes" id="UP001180825">
    <property type="component" value="Unassembled WGS sequence"/>
</dbReference>
<dbReference type="RefSeq" id="WP_310328674.1">
    <property type="nucleotide sequence ID" value="NZ_JAVDXV010000004.1"/>
</dbReference>
<name>A0ABU2A7S1_9BURK</name>
<dbReference type="Pfam" id="PF03928">
    <property type="entry name" value="HbpS-like"/>
    <property type="match status" value="1"/>
</dbReference>
<evidence type="ECO:0000313" key="1">
    <source>
        <dbReference type="EMBL" id="MDR7333211.1"/>
    </source>
</evidence>
<dbReference type="Gene3D" id="3.30.450.150">
    <property type="entry name" value="Haem-degrading domain"/>
    <property type="match status" value="1"/>
</dbReference>
<proteinExistence type="predicted"/>
<accession>A0ABU2A7S1</accession>
<dbReference type="PANTHER" id="PTHR28255">
    <property type="match status" value="1"/>
</dbReference>
<reference evidence="1 2" key="1">
    <citation type="submission" date="2023-07" db="EMBL/GenBank/DDBJ databases">
        <title>Sorghum-associated microbial communities from plants grown in Nebraska, USA.</title>
        <authorList>
            <person name="Schachtman D."/>
        </authorList>
    </citation>
    <scope>NUCLEOTIDE SEQUENCE [LARGE SCALE GENOMIC DNA]</scope>
    <source>
        <strain evidence="1 2">BE316</strain>
    </source>
</reference>
<dbReference type="SUPFAM" id="SSF143744">
    <property type="entry name" value="GlcG-like"/>
    <property type="match status" value="1"/>
</dbReference>
<comment type="caution">
    <text evidence="1">The sequence shown here is derived from an EMBL/GenBank/DDBJ whole genome shotgun (WGS) entry which is preliminary data.</text>
</comment>
<sequence>MDKTPKAPATVADCAAQENALVFDRLNAADALAIGQAIVALSLEWFPGRPIAIHIEKDEHPLFVYFMDGTTAGNADWVIKKKNVVRRFGHSSWMVRQQFLERQADFHKETGLDPDLYRAEGGAVPLVLRGKGRIGTLIVSGLEGWEDHVLAVGGLALWQSRNVG</sequence>
<dbReference type="InterPro" id="IPR038084">
    <property type="entry name" value="PduO/GlcC-like_sf"/>
</dbReference>
<evidence type="ECO:0000313" key="2">
    <source>
        <dbReference type="Proteomes" id="UP001180825"/>
    </source>
</evidence>
<dbReference type="PANTHER" id="PTHR28255:SF1">
    <property type="entry name" value="UPF0303 PROTEIN YBR137W"/>
    <property type="match status" value="1"/>
</dbReference>